<feature type="coiled-coil region" evidence="1">
    <location>
        <begin position="325"/>
        <end position="352"/>
    </location>
</feature>
<dbReference type="GeneID" id="20644599"/>
<keyword evidence="1" id="KW-0175">Coiled coil</keyword>
<dbReference type="RefSeq" id="XP_009514696.1">
    <property type="nucleotide sequence ID" value="XM_009516401.1"/>
</dbReference>
<feature type="coiled-coil region" evidence="1">
    <location>
        <begin position="64"/>
        <end position="102"/>
    </location>
</feature>
<name>G4YGU0_PHYSP</name>
<dbReference type="EMBL" id="JH159151">
    <property type="protein sequence ID" value="EGZ27421.1"/>
    <property type="molecule type" value="Genomic_DNA"/>
</dbReference>
<dbReference type="InParanoid" id="G4YGU0"/>
<dbReference type="KEGG" id="psoj:PHYSODRAFT_321233"/>
<sequence>MADANTYLFVADMIACSSEEGATAWDMKGENMAEKAYYLTQQYFGMKSKEDMTEKQDTEVVHLRREANTKVEKAEENANAQVKNLQTKLDEMTKRALKAEDALKDKTISDIPTRFATQDPASFLPGATLDGVRDHVKESGKLMVKRRLEDQIVMKAECIFCADAGREDHGDRSRGPTTSTAEWCYPWRPENLQWHHANSHPAAYAKLKELHGVAEAAKGTAATKKAKQKIDAFLEQPRNWLQHDYDLNKQIAALSDKHQAIKEREKRLDVRTEAAKTMKLHNLMETNRLRDQLQRLCARELDLNKREDAIARGCNAPTYVLQSKVVSLEAQVVQLFRENEELGDELALKNREFEQLRGSTTLHDFVSDSQQQGNIESQEVLGESQLGGFQEQCILARRFLPFPSSTSPARQTEIMRGSAE</sequence>
<evidence type="ECO:0000256" key="1">
    <source>
        <dbReference type="SAM" id="Coils"/>
    </source>
</evidence>
<organism evidence="2 3">
    <name type="scientific">Phytophthora sojae (strain P6497)</name>
    <name type="common">Soybean stem and root rot agent</name>
    <name type="synonym">Phytophthora megasperma f. sp. glycines</name>
    <dbReference type="NCBI Taxonomy" id="1094619"/>
    <lineage>
        <taxon>Eukaryota</taxon>
        <taxon>Sar</taxon>
        <taxon>Stramenopiles</taxon>
        <taxon>Oomycota</taxon>
        <taxon>Peronosporomycetes</taxon>
        <taxon>Peronosporales</taxon>
        <taxon>Peronosporaceae</taxon>
        <taxon>Phytophthora</taxon>
    </lineage>
</organism>
<evidence type="ECO:0000313" key="3">
    <source>
        <dbReference type="Proteomes" id="UP000002640"/>
    </source>
</evidence>
<proteinExistence type="predicted"/>
<dbReference type="AlphaFoldDB" id="G4YGU0"/>
<dbReference type="Proteomes" id="UP000002640">
    <property type="component" value="Unassembled WGS sequence"/>
</dbReference>
<evidence type="ECO:0000313" key="2">
    <source>
        <dbReference type="EMBL" id="EGZ27421.1"/>
    </source>
</evidence>
<accession>G4YGU0</accession>
<gene>
    <name evidence="2" type="ORF">PHYSODRAFT_321233</name>
</gene>
<protein>
    <submittedName>
        <fullName evidence="2">Uncharacterized protein</fullName>
    </submittedName>
</protein>
<keyword evidence="3" id="KW-1185">Reference proteome</keyword>
<reference evidence="2 3" key="1">
    <citation type="journal article" date="2006" name="Science">
        <title>Phytophthora genome sequences uncover evolutionary origins and mechanisms of pathogenesis.</title>
        <authorList>
            <person name="Tyler B.M."/>
            <person name="Tripathy S."/>
            <person name="Zhang X."/>
            <person name="Dehal P."/>
            <person name="Jiang R.H."/>
            <person name="Aerts A."/>
            <person name="Arredondo F.D."/>
            <person name="Baxter L."/>
            <person name="Bensasson D."/>
            <person name="Beynon J.L."/>
            <person name="Chapman J."/>
            <person name="Damasceno C.M."/>
            <person name="Dorrance A.E."/>
            <person name="Dou D."/>
            <person name="Dickerman A.W."/>
            <person name="Dubchak I.L."/>
            <person name="Garbelotto M."/>
            <person name="Gijzen M."/>
            <person name="Gordon S.G."/>
            <person name="Govers F."/>
            <person name="Grunwald N.J."/>
            <person name="Huang W."/>
            <person name="Ivors K.L."/>
            <person name="Jones R.W."/>
            <person name="Kamoun S."/>
            <person name="Krampis K."/>
            <person name="Lamour K.H."/>
            <person name="Lee M.K."/>
            <person name="McDonald W.H."/>
            <person name="Medina M."/>
            <person name="Meijer H.J."/>
            <person name="Nordberg E.K."/>
            <person name="Maclean D.J."/>
            <person name="Ospina-Giraldo M.D."/>
            <person name="Morris P.F."/>
            <person name="Phuntumart V."/>
            <person name="Putnam N.H."/>
            <person name="Rash S."/>
            <person name="Rose J.K."/>
            <person name="Sakihama Y."/>
            <person name="Salamov A.A."/>
            <person name="Savidor A."/>
            <person name="Scheuring C.F."/>
            <person name="Smith B.M."/>
            <person name="Sobral B.W."/>
            <person name="Terry A."/>
            <person name="Torto-Alalibo T.A."/>
            <person name="Win J."/>
            <person name="Xu Z."/>
            <person name="Zhang H."/>
            <person name="Grigoriev I.V."/>
            <person name="Rokhsar D.S."/>
            <person name="Boore J.L."/>
        </authorList>
    </citation>
    <scope>NUCLEOTIDE SEQUENCE [LARGE SCALE GENOMIC DNA]</scope>
    <source>
        <strain evidence="2 3">P6497</strain>
    </source>
</reference>